<dbReference type="PRINTS" id="PR00111">
    <property type="entry name" value="ABHYDROLASE"/>
</dbReference>
<proteinExistence type="predicted"/>
<feature type="domain" description="AB hydrolase-1" evidence="2">
    <location>
        <begin position="13"/>
        <end position="241"/>
    </location>
</feature>
<dbReference type="GO" id="GO:0016787">
    <property type="term" value="F:hydrolase activity"/>
    <property type="evidence" value="ECO:0007669"/>
    <property type="project" value="UniProtKB-KW"/>
</dbReference>
<dbReference type="Proteomes" id="UP001403385">
    <property type="component" value="Unassembled WGS sequence"/>
</dbReference>
<dbReference type="RefSeq" id="WP_346819312.1">
    <property type="nucleotide sequence ID" value="NZ_JBDKWZ010000001.1"/>
</dbReference>
<comment type="caution">
    <text evidence="3">The sequence shown here is derived from an EMBL/GenBank/DDBJ whole genome shotgun (WGS) entry which is preliminary data.</text>
</comment>
<protein>
    <submittedName>
        <fullName evidence="3">Alpha/beta fold hydrolase</fullName>
    </submittedName>
</protein>
<dbReference type="EMBL" id="JBDKWZ010000001">
    <property type="protein sequence ID" value="MEN7546526.1"/>
    <property type="molecule type" value="Genomic_DNA"/>
</dbReference>
<dbReference type="PROSITE" id="PS51257">
    <property type="entry name" value="PROKAR_LIPOPROTEIN"/>
    <property type="match status" value="1"/>
</dbReference>
<gene>
    <name evidence="3" type="ORF">AAG747_01315</name>
</gene>
<dbReference type="PANTHER" id="PTHR46118:SF4">
    <property type="entry name" value="PROTEIN ABHD11"/>
    <property type="match status" value="1"/>
</dbReference>
<evidence type="ECO:0000313" key="4">
    <source>
        <dbReference type="Proteomes" id="UP001403385"/>
    </source>
</evidence>
<dbReference type="InterPro" id="IPR000639">
    <property type="entry name" value="Epox_hydrolase-like"/>
</dbReference>
<sequence>MDLFYREQGTGTPIIILHGFLGSCDNWLTLGKRFAEAHKVYLVDQRNHGRSGHADAFDYDILAEDLKAFMALHAIEKPVIIGHSMGGKTAMQFAMKYPDQLEKLIVVDIAPKQYKPHHQTILKGLNSIDLQTLKSRGEADKLLSGYIPELPVRQFLLKNLYRNDEGGFSWRMNLPVLTEKVGNVVAVTDTGQTVNLPTLFIRGGNSNYILDTDFALIQRLFAQATLTTIDGAGHWVHAEKPNEFVEAVNQFV</sequence>
<name>A0AAW9S012_9BACT</name>
<dbReference type="InterPro" id="IPR029058">
    <property type="entry name" value="AB_hydrolase_fold"/>
</dbReference>
<keyword evidence="4" id="KW-1185">Reference proteome</keyword>
<dbReference type="SUPFAM" id="SSF53474">
    <property type="entry name" value="alpha/beta-Hydrolases"/>
    <property type="match status" value="1"/>
</dbReference>
<dbReference type="PRINTS" id="PR00412">
    <property type="entry name" value="EPOXHYDRLASE"/>
</dbReference>
<dbReference type="InterPro" id="IPR000073">
    <property type="entry name" value="AB_hydrolase_1"/>
</dbReference>
<evidence type="ECO:0000256" key="1">
    <source>
        <dbReference type="ARBA" id="ARBA00022801"/>
    </source>
</evidence>
<organism evidence="3 4">
    <name type="scientific">Rapidithrix thailandica</name>
    <dbReference type="NCBI Taxonomy" id="413964"/>
    <lineage>
        <taxon>Bacteria</taxon>
        <taxon>Pseudomonadati</taxon>
        <taxon>Bacteroidota</taxon>
        <taxon>Cytophagia</taxon>
        <taxon>Cytophagales</taxon>
        <taxon>Flammeovirgaceae</taxon>
        <taxon>Rapidithrix</taxon>
    </lineage>
</organism>
<reference evidence="3 4" key="1">
    <citation type="submission" date="2024-04" db="EMBL/GenBank/DDBJ databases">
        <title>Novel genus in family Flammeovirgaceae.</title>
        <authorList>
            <person name="Nguyen T.H."/>
            <person name="Vuong T.Q."/>
            <person name="Le H."/>
            <person name="Kim S.-G."/>
        </authorList>
    </citation>
    <scope>NUCLEOTIDE SEQUENCE [LARGE SCALE GENOMIC DNA]</scope>
    <source>
        <strain evidence="3 4">JCM 23209</strain>
    </source>
</reference>
<dbReference type="PANTHER" id="PTHR46118">
    <property type="entry name" value="PROTEIN ABHD11"/>
    <property type="match status" value="1"/>
</dbReference>
<dbReference type="Pfam" id="PF00561">
    <property type="entry name" value="Abhydrolase_1"/>
    <property type="match status" value="1"/>
</dbReference>
<evidence type="ECO:0000259" key="2">
    <source>
        <dbReference type="Pfam" id="PF00561"/>
    </source>
</evidence>
<dbReference type="AlphaFoldDB" id="A0AAW9S012"/>
<keyword evidence="1 3" id="KW-0378">Hydrolase</keyword>
<evidence type="ECO:0000313" key="3">
    <source>
        <dbReference type="EMBL" id="MEN7546526.1"/>
    </source>
</evidence>
<dbReference type="Gene3D" id="3.40.50.1820">
    <property type="entry name" value="alpha/beta hydrolase"/>
    <property type="match status" value="1"/>
</dbReference>
<accession>A0AAW9S012</accession>